<evidence type="ECO:0000313" key="8">
    <source>
        <dbReference type="Proteomes" id="UP000095412"/>
    </source>
</evidence>
<dbReference type="PANTHER" id="PTHR30146">
    <property type="entry name" value="LACI-RELATED TRANSCRIPTIONAL REPRESSOR"/>
    <property type="match status" value="1"/>
</dbReference>
<dbReference type="Pfam" id="PF13377">
    <property type="entry name" value="Peripla_BP_3"/>
    <property type="match status" value="1"/>
</dbReference>
<dbReference type="InterPro" id="IPR000843">
    <property type="entry name" value="HTH_LacI"/>
</dbReference>
<dbReference type="OrthoDB" id="43195at2"/>
<dbReference type="PROSITE" id="PS50932">
    <property type="entry name" value="HTH_LACI_2"/>
    <property type="match status" value="1"/>
</dbReference>
<dbReference type="PROSITE" id="PS00356">
    <property type="entry name" value="HTH_LACI_1"/>
    <property type="match status" value="1"/>
</dbReference>
<dbReference type="InterPro" id="IPR001387">
    <property type="entry name" value="Cro/C1-type_HTH"/>
</dbReference>
<gene>
    <name evidence="6" type="primary">malR</name>
    <name evidence="6" type="ORF">SAMEA2297795_01614</name>
    <name evidence="7" type="ORF">SAMEA2297796_01836</name>
</gene>
<feature type="domain" description="HTH cro/C1-type" evidence="5">
    <location>
        <begin position="3"/>
        <end position="46"/>
    </location>
</feature>
<evidence type="ECO:0000256" key="3">
    <source>
        <dbReference type="ARBA" id="ARBA00023163"/>
    </source>
</evidence>
<evidence type="ECO:0000313" key="6">
    <source>
        <dbReference type="EMBL" id="SCT03091.1"/>
    </source>
</evidence>
<dbReference type="GO" id="GO:0000976">
    <property type="term" value="F:transcription cis-regulatory region binding"/>
    <property type="evidence" value="ECO:0007669"/>
    <property type="project" value="TreeGrafter"/>
</dbReference>
<keyword evidence="3" id="KW-0804">Transcription</keyword>
<dbReference type="Gene3D" id="3.40.50.2300">
    <property type="match status" value="2"/>
</dbReference>
<keyword evidence="8" id="KW-1185">Reference proteome</keyword>
<dbReference type="RefSeq" id="WP_069996025.1">
    <property type="nucleotide sequence ID" value="NZ_FMPG01000006.1"/>
</dbReference>
<dbReference type="InterPro" id="IPR046335">
    <property type="entry name" value="LacI/GalR-like_sensor"/>
</dbReference>
<evidence type="ECO:0000313" key="9">
    <source>
        <dbReference type="Proteomes" id="UP000095768"/>
    </source>
</evidence>
<evidence type="ECO:0000259" key="5">
    <source>
        <dbReference type="PROSITE" id="PS50943"/>
    </source>
</evidence>
<dbReference type="Pfam" id="PF00356">
    <property type="entry name" value="LacI"/>
    <property type="match status" value="1"/>
</dbReference>
<keyword evidence="2" id="KW-0238">DNA-binding</keyword>
<dbReference type="Gene3D" id="1.10.260.40">
    <property type="entry name" value="lambda repressor-like DNA-binding domains"/>
    <property type="match status" value="1"/>
</dbReference>
<sequence length="334" mass="37601">MTTIKDIAKLANVSPSTVSRVISGNSRISLSTQNKIKKIMTELDYQPNKAARTLVTQKSKTIGIIHKNGEFTTLQNPFIIDVLSGVFLVCKINGYGTIATTATDPIDIISEVKEMIFYHSVDGFILLYSKENDEIINILEKQSIPYVVIGKPIHAQNTVSVDNDNITASAQLTQYLIELGHIDFLFIAESERFEVVKDRVKGHEDTLKNAQLIPHVVYLQMNQAVIFEYLKQLHYEHRLPTIIITSDTMINHMVLSTLYELSLHIPKDIQTATFNDSYINAFASPPQTTVDIHPQLLGETAGKAIMQLLNQEQIEQVNHIIQTDIITRTSTQRL</sequence>
<dbReference type="CDD" id="cd06294">
    <property type="entry name" value="PBP1_MalR-like"/>
    <property type="match status" value="1"/>
</dbReference>
<dbReference type="PRINTS" id="PR00036">
    <property type="entry name" value="HTHLACI"/>
</dbReference>
<organism evidence="6 9">
    <name type="scientific">Staphylococcus caeli</name>
    <dbReference type="NCBI Taxonomy" id="2201815"/>
    <lineage>
        <taxon>Bacteria</taxon>
        <taxon>Bacillati</taxon>
        <taxon>Bacillota</taxon>
        <taxon>Bacilli</taxon>
        <taxon>Bacillales</taxon>
        <taxon>Staphylococcaceae</taxon>
        <taxon>Staphylococcus</taxon>
    </lineage>
</organism>
<evidence type="ECO:0000259" key="4">
    <source>
        <dbReference type="PROSITE" id="PS50932"/>
    </source>
</evidence>
<protein>
    <submittedName>
        <fullName evidence="6">Transcriptional regulator</fullName>
    </submittedName>
</protein>
<keyword evidence="1" id="KW-0805">Transcription regulation</keyword>
<dbReference type="EMBL" id="FMPI01000014">
    <property type="protein sequence ID" value="SCT15210.1"/>
    <property type="molecule type" value="Genomic_DNA"/>
</dbReference>
<dbReference type="GO" id="GO:0003700">
    <property type="term" value="F:DNA-binding transcription factor activity"/>
    <property type="evidence" value="ECO:0007669"/>
    <property type="project" value="TreeGrafter"/>
</dbReference>
<dbReference type="AlphaFoldDB" id="A0A1D4MXE5"/>
<dbReference type="EMBL" id="FMPG01000006">
    <property type="protein sequence ID" value="SCT03091.1"/>
    <property type="molecule type" value="Genomic_DNA"/>
</dbReference>
<dbReference type="InterPro" id="IPR010982">
    <property type="entry name" value="Lambda_DNA-bd_dom_sf"/>
</dbReference>
<dbReference type="Proteomes" id="UP000095412">
    <property type="component" value="Unassembled WGS sequence"/>
</dbReference>
<dbReference type="CDD" id="cd01392">
    <property type="entry name" value="HTH_LacI"/>
    <property type="match status" value="1"/>
</dbReference>
<accession>A0A1D4MXE5</accession>
<dbReference type="Proteomes" id="UP000095768">
    <property type="component" value="Unassembled WGS sequence"/>
</dbReference>
<evidence type="ECO:0000256" key="1">
    <source>
        <dbReference type="ARBA" id="ARBA00023015"/>
    </source>
</evidence>
<dbReference type="SUPFAM" id="SSF47413">
    <property type="entry name" value="lambda repressor-like DNA-binding domains"/>
    <property type="match status" value="1"/>
</dbReference>
<evidence type="ECO:0000313" key="7">
    <source>
        <dbReference type="EMBL" id="SCT15210.1"/>
    </source>
</evidence>
<dbReference type="PANTHER" id="PTHR30146:SF109">
    <property type="entry name" value="HTH-TYPE TRANSCRIPTIONAL REGULATOR GALS"/>
    <property type="match status" value="1"/>
</dbReference>
<dbReference type="InterPro" id="IPR028082">
    <property type="entry name" value="Peripla_BP_I"/>
</dbReference>
<dbReference type="PROSITE" id="PS50943">
    <property type="entry name" value="HTH_CROC1"/>
    <property type="match status" value="1"/>
</dbReference>
<dbReference type="SUPFAM" id="SSF53822">
    <property type="entry name" value="Periplasmic binding protein-like I"/>
    <property type="match status" value="1"/>
</dbReference>
<reference evidence="6 9" key="2">
    <citation type="submission" date="2016-09" db="EMBL/GenBank/DDBJ databases">
        <authorList>
            <consortium name="Pathogen Informatics"/>
        </authorList>
    </citation>
    <scope>NUCLEOTIDE SEQUENCE [LARGE SCALE GENOMIC DNA]</scope>
    <source>
        <strain evidence="6 9">82B</strain>
    </source>
</reference>
<feature type="domain" description="HTH lacI-type" evidence="4">
    <location>
        <begin position="2"/>
        <end position="56"/>
    </location>
</feature>
<dbReference type="SMART" id="SM00354">
    <property type="entry name" value="HTH_LACI"/>
    <property type="match status" value="1"/>
</dbReference>
<evidence type="ECO:0000256" key="2">
    <source>
        <dbReference type="ARBA" id="ARBA00023125"/>
    </source>
</evidence>
<name>A0A1D4MXE5_9STAP</name>
<reference evidence="7 8" key="1">
    <citation type="submission" date="2016-09" db="EMBL/GenBank/DDBJ databases">
        <authorList>
            <consortium name="Pathogen Informatics"/>
            <person name="Sun Q."/>
            <person name="Inoue M."/>
        </authorList>
    </citation>
    <scope>NUCLEOTIDE SEQUENCE [LARGE SCALE GENOMIC DNA]</scope>
    <source>
        <strain evidence="7 8">82C</strain>
    </source>
</reference>
<proteinExistence type="predicted"/>